<feature type="compositionally biased region" description="Basic and acidic residues" evidence="1">
    <location>
        <begin position="268"/>
        <end position="283"/>
    </location>
</feature>
<sequence length="410" mass="44707">MATSAGAPSFDDIIQADRQRRKNEQLAIEIFSKNRRSTGAGNAARKNNQTTSLASRVGIGKRSSSTSVPSSKANPFGQPKPPSRPSSAAAQHARANRLASAVNNTEQANILPSPQAPKAQSGSGLSIRGTAGPFVVQASNFAPGTTAADIEAAMHTVAIDATGNSGLVNCRILTNNPTVMAEMIFSERYIADKVVETFNNEKADGRILHVYHKHGGPSPAVRQKRNEPAVPVPDTISASGSKDLFDVKTSKAEDVDMDTESPYNNAREVADQDRRSREERRADSNIQDGRFGFTNGRDRDQVQEKPQEALPPGDGADQRMDDEPMVIRRDEPRERRYDSRYGDRGDDRGSYRRENRYDGYRRDDRPSHYGNGVGGSGYRGGDSYGRMYSDDMMRGPPRGSRGGGPRGGYR</sequence>
<feature type="compositionally biased region" description="Polar residues" evidence="1">
    <location>
        <begin position="37"/>
        <end position="54"/>
    </location>
</feature>
<keyword evidence="3" id="KW-1185">Reference proteome</keyword>
<evidence type="ECO:0000313" key="3">
    <source>
        <dbReference type="Proteomes" id="UP000606974"/>
    </source>
</evidence>
<dbReference type="OrthoDB" id="5374349at2759"/>
<proteinExistence type="predicted"/>
<evidence type="ECO:0000256" key="1">
    <source>
        <dbReference type="SAM" id="MobiDB-lite"/>
    </source>
</evidence>
<dbReference type="EMBL" id="JAACFV010000015">
    <property type="protein sequence ID" value="KAF7512097.1"/>
    <property type="molecule type" value="Genomic_DNA"/>
</dbReference>
<dbReference type="AlphaFoldDB" id="A0A8H7E7F9"/>
<dbReference type="Proteomes" id="UP000606974">
    <property type="component" value="Unassembled WGS sequence"/>
</dbReference>
<organism evidence="2 3">
    <name type="scientific">Endocarpon pusillum</name>
    <dbReference type="NCBI Taxonomy" id="364733"/>
    <lineage>
        <taxon>Eukaryota</taxon>
        <taxon>Fungi</taxon>
        <taxon>Dikarya</taxon>
        <taxon>Ascomycota</taxon>
        <taxon>Pezizomycotina</taxon>
        <taxon>Eurotiomycetes</taxon>
        <taxon>Chaetothyriomycetidae</taxon>
        <taxon>Verrucariales</taxon>
        <taxon>Verrucariaceae</taxon>
        <taxon>Endocarpon</taxon>
    </lineage>
</organism>
<feature type="compositionally biased region" description="Gly residues" evidence="1">
    <location>
        <begin position="371"/>
        <end position="383"/>
    </location>
</feature>
<feature type="compositionally biased region" description="Basic and acidic residues" evidence="1">
    <location>
        <begin position="316"/>
        <end position="367"/>
    </location>
</feature>
<reference evidence="2" key="1">
    <citation type="submission" date="2020-02" db="EMBL/GenBank/DDBJ databases">
        <authorList>
            <person name="Palmer J.M."/>
        </authorList>
    </citation>
    <scope>NUCLEOTIDE SEQUENCE</scope>
    <source>
        <strain evidence="2">EPUS1.4</strain>
        <tissue evidence="2">Thallus</tissue>
    </source>
</reference>
<feature type="region of interest" description="Disordered" evidence="1">
    <location>
        <begin position="31"/>
        <end position="99"/>
    </location>
</feature>
<gene>
    <name evidence="2" type="ORF">GJ744_002810</name>
</gene>
<feature type="compositionally biased region" description="Gly residues" evidence="1">
    <location>
        <begin position="400"/>
        <end position="410"/>
    </location>
</feature>
<protein>
    <recommendedName>
        <fullName evidence="4">RRM domain-containing protein</fullName>
    </recommendedName>
</protein>
<feature type="compositionally biased region" description="Basic and acidic residues" evidence="1">
    <location>
        <begin position="243"/>
        <end position="254"/>
    </location>
</feature>
<comment type="caution">
    <text evidence="2">The sequence shown here is derived from an EMBL/GenBank/DDBJ whole genome shotgun (WGS) entry which is preliminary data.</text>
</comment>
<feature type="compositionally biased region" description="Low complexity" evidence="1">
    <location>
        <begin position="85"/>
        <end position="99"/>
    </location>
</feature>
<evidence type="ECO:0008006" key="4">
    <source>
        <dbReference type="Google" id="ProtNLM"/>
    </source>
</evidence>
<feature type="compositionally biased region" description="Basic and acidic residues" evidence="1">
    <location>
        <begin position="296"/>
        <end position="307"/>
    </location>
</feature>
<accession>A0A8H7E7F9</accession>
<evidence type="ECO:0000313" key="2">
    <source>
        <dbReference type="EMBL" id="KAF7512097.1"/>
    </source>
</evidence>
<name>A0A8H7E7F9_9EURO</name>
<feature type="region of interest" description="Disordered" evidence="1">
    <location>
        <begin position="214"/>
        <end position="410"/>
    </location>
</feature>